<name>A0A6I6N095_9ACTN</name>
<keyword evidence="3" id="KW-1185">Reference proteome</keyword>
<dbReference type="RefSeq" id="WP_158924322.1">
    <property type="nucleotide sequence ID" value="NZ_CP047020.1"/>
</dbReference>
<feature type="region of interest" description="Disordered" evidence="1">
    <location>
        <begin position="1"/>
        <end position="35"/>
    </location>
</feature>
<evidence type="ECO:0000256" key="1">
    <source>
        <dbReference type="SAM" id="MobiDB-lite"/>
    </source>
</evidence>
<reference evidence="2 3" key="1">
    <citation type="submission" date="2019-12" db="EMBL/GenBank/DDBJ databases">
        <title>Streptomyces sp. strain T44 isolated from rhizosphere soil of Broussonetia papyrifera.</title>
        <authorList>
            <person name="Mo P."/>
        </authorList>
    </citation>
    <scope>NUCLEOTIDE SEQUENCE [LARGE SCALE GENOMIC DNA]</scope>
    <source>
        <strain evidence="2 3">T44</strain>
    </source>
</reference>
<organism evidence="2 3">
    <name type="scientific">Streptomyces broussonetiae</name>
    <dbReference type="NCBI Taxonomy" id="2686304"/>
    <lineage>
        <taxon>Bacteria</taxon>
        <taxon>Bacillati</taxon>
        <taxon>Actinomycetota</taxon>
        <taxon>Actinomycetes</taxon>
        <taxon>Kitasatosporales</taxon>
        <taxon>Streptomycetaceae</taxon>
        <taxon>Streptomyces</taxon>
    </lineage>
</organism>
<dbReference type="Proteomes" id="UP000436138">
    <property type="component" value="Chromosome"/>
</dbReference>
<dbReference type="KEGG" id="sbro:GQF42_27910"/>
<proteinExistence type="predicted"/>
<gene>
    <name evidence="2" type="ORF">GQF42_27910</name>
</gene>
<dbReference type="AlphaFoldDB" id="A0A6I6N095"/>
<dbReference type="EMBL" id="CP047020">
    <property type="protein sequence ID" value="QHA06598.1"/>
    <property type="molecule type" value="Genomic_DNA"/>
</dbReference>
<evidence type="ECO:0000313" key="2">
    <source>
        <dbReference type="EMBL" id="QHA06598.1"/>
    </source>
</evidence>
<protein>
    <submittedName>
        <fullName evidence="2">Uncharacterized protein</fullName>
    </submittedName>
</protein>
<evidence type="ECO:0000313" key="3">
    <source>
        <dbReference type="Proteomes" id="UP000436138"/>
    </source>
</evidence>
<sequence>MGVGTPRANGARKPRTGYPPRGEARREDPLASVPRELDDPFGVFLAALEQQLATVKITER</sequence>
<accession>A0A6I6N095</accession>